<dbReference type="RefSeq" id="WP_129122358.1">
    <property type="nucleotide sequence ID" value="NZ_PEIB01000012.1"/>
</dbReference>
<evidence type="ECO:0000256" key="4">
    <source>
        <dbReference type="ARBA" id="ARBA00019465"/>
    </source>
</evidence>
<feature type="domain" description="Ketopantoate reductase N-terminal" evidence="11">
    <location>
        <begin position="3"/>
        <end position="141"/>
    </location>
</feature>
<gene>
    <name evidence="13" type="ORF">CS022_11360</name>
</gene>
<feature type="domain" description="Ketopantoate reductase C-terminal" evidence="12">
    <location>
        <begin position="168"/>
        <end position="290"/>
    </location>
</feature>
<dbReference type="AlphaFoldDB" id="A0A4Q0YR88"/>
<dbReference type="Proteomes" id="UP000290287">
    <property type="component" value="Unassembled WGS sequence"/>
</dbReference>
<dbReference type="Gene3D" id="1.10.1040.10">
    <property type="entry name" value="N-(1-d-carboxylethyl)-l-norvaline Dehydrogenase, domain 2"/>
    <property type="match status" value="1"/>
</dbReference>
<dbReference type="GO" id="GO:0015940">
    <property type="term" value="P:pantothenate biosynthetic process"/>
    <property type="evidence" value="ECO:0007669"/>
    <property type="project" value="UniProtKB-UniPathway"/>
</dbReference>
<dbReference type="InterPro" id="IPR003710">
    <property type="entry name" value="ApbA"/>
</dbReference>
<dbReference type="OrthoDB" id="6530772at2"/>
<organism evidence="13 14">
    <name type="scientific">Veronia nyctiphanis</name>
    <dbReference type="NCBI Taxonomy" id="1278244"/>
    <lineage>
        <taxon>Bacteria</taxon>
        <taxon>Pseudomonadati</taxon>
        <taxon>Pseudomonadota</taxon>
        <taxon>Gammaproteobacteria</taxon>
        <taxon>Vibrionales</taxon>
        <taxon>Vibrionaceae</taxon>
        <taxon>Veronia</taxon>
    </lineage>
</organism>
<keyword evidence="5 10" id="KW-0566">Pantothenate biosynthesis</keyword>
<evidence type="ECO:0000256" key="7">
    <source>
        <dbReference type="ARBA" id="ARBA00023002"/>
    </source>
</evidence>
<evidence type="ECO:0000259" key="12">
    <source>
        <dbReference type="Pfam" id="PF08546"/>
    </source>
</evidence>
<dbReference type="GO" id="GO:0050661">
    <property type="term" value="F:NADP binding"/>
    <property type="evidence" value="ECO:0007669"/>
    <property type="project" value="TreeGrafter"/>
</dbReference>
<evidence type="ECO:0000256" key="6">
    <source>
        <dbReference type="ARBA" id="ARBA00022857"/>
    </source>
</evidence>
<dbReference type="GO" id="GO:0008677">
    <property type="term" value="F:2-dehydropantoate 2-reductase activity"/>
    <property type="evidence" value="ECO:0007669"/>
    <property type="project" value="UniProtKB-EC"/>
</dbReference>
<dbReference type="EC" id="1.1.1.169" evidence="3 10"/>
<dbReference type="InterPro" id="IPR008927">
    <property type="entry name" value="6-PGluconate_DH-like_C_sf"/>
</dbReference>
<dbReference type="InterPro" id="IPR013328">
    <property type="entry name" value="6PGD_dom2"/>
</dbReference>
<name>A0A4Q0YR88_9GAMM</name>
<dbReference type="InterPro" id="IPR036291">
    <property type="entry name" value="NAD(P)-bd_dom_sf"/>
</dbReference>
<evidence type="ECO:0000256" key="5">
    <source>
        <dbReference type="ARBA" id="ARBA00022655"/>
    </source>
</evidence>
<dbReference type="EMBL" id="PEIB01000012">
    <property type="protein sequence ID" value="RXJ73103.1"/>
    <property type="molecule type" value="Genomic_DNA"/>
</dbReference>
<comment type="similarity">
    <text evidence="2 10">Belongs to the ketopantoate reductase family.</text>
</comment>
<dbReference type="SUPFAM" id="SSF48179">
    <property type="entry name" value="6-phosphogluconate dehydrogenase C-terminal domain-like"/>
    <property type="match status" value="1"/>
</dbReference>
<dbReference type="PANTHER" id="PTHR43765:SF2">
    <property type="entry name" value="2-DEHYDROPANTOATE 2-REDUCTASE"/>
    <property type="match status" value="1"/>
</dbReference>
<proteinExistence type="inferred from homology"/>
<dbReference type="InterPro" id="IPR050838">
    <property type="entry name" value="Ketopantoate_reductase"/>
</dbReference>
<dbReference type="Pfam" id="PF02558">
    <property type="entry name" value="ApbA"/>
    <property type="match status" value="1"/>
</dbReference>
<dbReference type="PANTHER" id="PTHR43765">
    <property type="entry name" value="2-DEHYDROPANTOATE 2-REDUCTASE-RELATED"/>
    <property type="match status" value="1"/>
</dbReference>
<protein>
    <recommendedName>
        <fullName evidence="4 10">2-dehydropantoate 2-reductase</fullName>
        <ecNumber evidence="3 10">1.1.1.169</ecNumber>
    </recommendedName>
    <alternativeName>
        <fullName evidence="8 10">Ketopantoate reductase</fullName>
    </alternativeName>
</protein>
<keyword evidence="7 10" id="KW-0560">Oxidoreductase</keyword>
<dbReference type="Pfam" id="PF08546">
    <property type="entry name" value="ApbA_C"/>
    <property type="match status" value="1"/>
</dbReference>
<evidence type="ECO:0000256" key="1">
    <source>
        <dbReference type="ARBA" id="ARBA00004994"/>
    </source>
</evidence>
<evidence type="ECO:0000313" key="14">
    <source>
        <dbReference type="Proteomes" id="UP000290287"/>
    </source>
</evidence>
<dbReference type="NCBIfam" id="TIGR00745">
    <property type="entry name" value="apbA_panE"/>
    <property type="match status" value="1"/>
</dbReference>
<evidence type="ECO:0000256" key="10">
    <source>
        <dbReference type="RuleBase" id="RU362068"/>
    </source>
</evidence>
<comment type="caution">
    <text evidence="13">The sequence shown here is derived from an EMBL/GenBank/DDBJ whole genome shotgun (WGS) entry which is preliminary data.</text>
</comment>
<comment type="function">
    <text evidence="10">Catalyzes the NADPH-dependent reduction of ketopantoate into pantoic acid.</text>
</comment>
<comment type="pathway">
    <text evidence="1 10">Cofactor biosynthesis; (R)-pantothenate biosynthesis; (R)-pantoate from 3-methyl-2-oxobutanoate: step 2/2.</text>
</comment>
<dbReference type="Gene3D" id="3.40.50.720">
    <property type="entry name" value="NAD(P)-binding Rossmann-like Domain"/>
    <property type="match status" value="1"/>
</dbReference>
<evidence type="ECO:0000256" key="2">
    <source>
        <dbReference type="ARBA" id="ARBA00007870"/>
    </source>
</evidence>
<sequence>MRITIAGSGAIGSLFATYLSEGGHDIHLWTRGNATQIQRKRDENTQIGFASNSPDRLAESDAVFVAVKAFHVEEVLTELAQYLHPDSPVILTHNGMGTDELAARILPNNPLLFATTTHGSLRLSDSHIRHTGKGQTLVGGLNDSGKRCEFLAEVIHHSLPPCTWSDNVYLALWQKLAINCVINPLTAVHKIKNGELLNKKFSEVISSLSEEITNVMLADGMDSDCDIIRQNALQVAKDTAENYSSMNRDLHFKRRSEVDFITGYLISRANIHGIDVPANLSLWQQIKNLEQSYEK</sequence>
<evidence type="ECO:0000256" key="3">
    <source>
        <dbReference type="ARBA" id="ARBA00013014"/>
    </source>
</evidence>
<dbReference type="UniPathway" id="UPA00028">
    <property type="reaction ID" value="UER00004"/>
</dbReference>
<keyword evidence="14" id="KW-1185">Reference proteome</keyword>
<reference evidence="13 14" key="1">
    <citation type="submission" date="2017-10" db="EMBL/GenBank/DDBJ databases">
        <title>Nyctiphanis sp. nov., isolated from the stomach of the euphausiid Nyctiphanes simplex (Hansen, 1911) in the Gulf of California.</title>
        <authorList>
            <person name="Gomez-Gil B."/>
            <person name="Aguilar-Mendez M."/>
            <person name="Lopez-Cortes A."/>
            <person name="Gomez-Gutierrez J."/>
            <person name="Roque A."/>
            <person name="Lang E."/>
            <person name="Gonzalez-Castillo A."/>
        </authorList>
    </citation>
    <scope>NUCLEOTIDE SEQUENCE [LARGE SCALE GENOMIC DNA]</scope>
    <source>
        <strain evidence="13 14">CAIM 600</strain>
    </source>
</reference>
<dbReference type="GO" id="GO:0005737">
    <property type="term" value="C:cytoplasm"/>
    <property type="evidence" value="ECO:0007669"/>
    <property type="project" value="TreeGrafter"/>
</dbReference>
<accession>A0A4Q0YR88</accession>
<dbReference type="InterPro" id="IPR013752">
    <property type="entry name" value="KPA_reductase"/>
</dbReference>
<dbReference type="InterPro" id="IPR013332">
    <property type="entry name" value="KPR_N"/>
</dbReference>
<evidence type="ECO:0000259" key="11">
    <source>
        <dbReference type="Pfam" id="PF02558"/>
    </source>
</evidence>
<keyword evidence="6 10" id="KW-0521">NADP</keyword>
<comment type="catalytic activity">
    <reaction evidence="9 10">
        <text>(R)-pantoate + NADP(+) = 2-dehydropantoate + NADPH + H(+)</text>
        <dbReference type="Rhea" id="RHEA:16233"/>
        <dbReference type="ChEBI" id="CHEBI:11561"/>
        <dbReference type="ChEBI" id="CHEBI:15378"/>
        <dbReference type="ChEBI" id="CHEBI:15980"/>
        <dbReference type="ChEBI" id="CHEBI:57783"/>
        <dbReference type="ChEBI" id="CHEBI:58349"/>
        <dbReference type="EC" id="1.1.1.169"/>
    </reaction>
</comment>
<evidence type="ECO:0000313" key="13">
    <source>
        <dbReference type="EMBL" id="RXJ73103.1"/>
    </source>
</evidence>
<evidence type="ECO:0000256" key="9">
    <source>
        <dbReference type="ARBA" id="ARBA00048793"/>
    </source>
</evidence>
<evidence type="ECO:0000256" key="8">
    <source>
        <dbReference type="ARBA" id="ARBA00032024"/>
    </source>
</evidence>
<dbReference type="SUPFAM" id="SSF51735">
    <property type="entry name" value="NAD(P)-binding Rossmann-fold domains"/>
    <property type="match status" value="1"/>
</dbReference>